<dbReference type="AlphaFoldDB" id="A0A820P966"/>
<dbReference type="Gene3D" id="3.90.176.10">
    <property type="entry name" value="Toxin ADP-ribosyltransferase, Chain A, domain 1"/>
    <property type="match status" value="1"/>
</dbReference>
<evidence type="ECO:0000313" key="2">
    <source>
        <dbReference type="Proteomes" id="UP000663881"/>
    </source>
</evidence>
<dbReference type="EMBL" id="CAJOAY010028030">
    <property type="protein sequence ID" value="CAF4402993.1"/>
    <property type="molecule type" value="Genomic_DNA"/>
</dbReference>
<sequence length="175" mass="20539">MASTDNLNQLEPTFMYTQLFKEILLDIKYSDKAIKNLIICCREVYLNDKAQLILIDEFERDYNSQQAIWWYTRECFTYKMLNQALRIMNADIIINMGFFLRDVHKQIQQLHKQQVSSYGRKPFLVYRGQGLMKSDFEKLQKAKGGLMSFNNFLSISTAKEVSLGFTRDASTELNT</sequence>
<feature type="non-terminal residue" evidence="1">
    <location>
        <position position="175"/>
    </location>
</feature>
<dbReference type="SUPFAM" id="SSF56399">
    <property type="entry name" value="ADP-ribosylation"/>
    <property type="match status" value="1"/>
</dbReference>
<accession>A0A820P966</accession>
<organism evidence="1 2">
    <name type="scientific">Adineta steineri</name>
    <dbReference type="NCBI Taxonomy" id="433720"/>
    <lineage>
        <taxon>Eukaryota</taxon>
        <taxon>Metazoa</taxon>
        <taxon>Spiralia</taxon>
        <taxon>Gnathifera</taxon>
        <taxon>Rotifera</taxon>
        <taxon>Eurotatoria</taxon>
        <taxon>Bdelloidea</taxon>
        <taxon>Adinetida</taxon>
        <taxon>Adinetidae</taxon>
        <taxon>Adineta</taxon>
    </lineage>
</organism>
<dbReference type="Proteomes" id="UP000663881">
    <property type="component" value="Unassembled WGS sequence"/>
</dbReference>
<evidence type="ECO:0000313" key="1">
    <source>
        <dbReference type="EMBL" id="CAF4402993.1"/>
    </source>
</evidence>
<proteinExistence type="predicted"/>
<comment type="caution">
    <text evidence="1">The sequence shown here is derived from an EMBL/GenBank/DDBJ whole genome shotgun (WGS) entry which is preliminary data.</text>
</comment>
<gene>
    <name evidence="1" type="ORF">OKA104_LOCUS51504</name>
</gene>
<reference evidence="1" key="1">
    <citation type="submission" date="2021-02" db="EMBL/GenBank/DDBJ databases">
        <authorList>
            <person name="Nowell W R."/>
        </authorList>
    </citation>
    <scope>NUCLEOTIDE SEQUENCE</scope>
</reference>
<protein>
    <submittedName>
        <fullName evidence="1">Uncharacterized protein</fullName>
    </submittedName>
</protein>
<name>A0A820P966_9BILA</name>